<dbReference type="InterPro" id="IPR010985">
    <property type="entry name" value="Ribbon_hlx_hlx"/>
</dbReference>
<protein>
    <recommendedName>
        <fullName evidence="3">Toxin-antitoxin system HicB family antitoxin</fullName>
    </recommendedName>
</protein>
<sequence length="52" mass="6035">MHKNDTNRKRLTLRIDSRINDEIETKAKELGINKNSFISMVLHKEVKRKGGA</sequence>
<reference evidence="1 2" key="1">
    <citation type="journal article" date="2024" name="Int. J. Syst. Evol. Microbiol.">
        <title>Virgibacillus tibetensis sp. nov., isolated from salt lake on the Tibetan Plateau of China.</title>
        <authorList>
            <person name="Phurbu D."/>
            <person name="Liu Z.-X."/>
            <person name="Wang R."/>
            <person name="Zheng Y.-Y."/>
            <person name="Liu H.-C."/>
            <person name="Zhou Y.-G."/>
            <person name="Yu Y.-J."/>
            <person name="Li A.-H."/>
        </authorList>
    </citation>
    <scope>NUCLEOTIDE SEQUENCE [LARGE SCALE GENOMIC DNA]</scope>
    <source>
        <strain evidence="1 2">C22-A2</strain>
    </source>
</reference>
<accession>A0ABU6KA13</accession>
<dbReference type="EMBL" id="JARZFX010000001">
    <property type="protein sequence ID" value="MEC5422084.1"/>
    <property type="molecule type" value="Genomic_DNA"/>
</dbReference>
<evidence type="ECO:0000313" key="1">
    <source>
        <dbReference type="EMBL" id="MEC5422084.1"/>
    </source>
</evidence>
<dbReference type="RefSeq" id="WP_327605657.1">
    <property type="nucleotide sequence ID" value="NZ_JARZFX010000001.1"/>
</dbReference>
<dbReference type="SUPFAM" id="SSF47598">
    <property type="entry name" value="Ribbon-helix-helix"/>
    <property type="match status" value="1"/>
</dbReference>
<comment type="caution">
    <text evidence="1">The sequence shown here is derived from an EMBL/GenBank/DDBJ whole genome shotgun (WGS) entry which is preliminary data.</text>
</comment>
<dbReference type="Proteomes" id="UP001335737">
    <property type="component" value="Unassembled WGS sequence"/>
</dbReference>
<evidence type="ECO:0000313" key="2">
    <source>
        <dbReference type="Proteomes" id="UP001335737"/>
    </source>
</evidence>
<proteinExistence type="predicted"/>
<organism evidence="1 2">
    <name type="scientific">Virgibacillus tibetensis</name>
    <dbReference type="NCBI Taxonomy" id="3042313"/>
    <lineage>
        <taxon>Bacteria</taxon>
        <taxon>Bacillati</taxon>
        <taxon>Bacillota</taxon>
        <taxon>Bacilli</taxon>
        <taxon>Bacillales</taxon>
        <taxon>Bacillaceae</taxon>
        <taxon>Virgibacillus</taxon>
    </lineage>
</organism>
<name>A0ABU6KA13_9BACI</name>
<gene>
    <name evidence="1" type="ORF">QGM71_01075</name>
</gene>
<evidence type="ECO:0008006" key="3">
    <source>
        <dbReference type="Google" id="ProtNLM"/>
    </source>
</evidence>
<keyword evidence="2" id="KW-1185">Reference proteome</keyword>